<gene>
    <name evidence="3" type="ORF">H9X54_004885</name>
</gene>
<evidence type="ECO:0000259" key="2">
    <source>
        <dbReference type="Pfam" id="PF18962"/>
    </source>
</evidence>
<reference evidence="3 4" key="1">
    <citation type="submission" date="2021-02" db="EMBL/GenBank/DDBJ databases">
        <authorList>
            <person name="Jung H.S."/>
            <person name="Chun B.H."/>
            <person name="Jeon C.O."/>
        </authorList>
    </citation>
    <scope>NUCLEOTIDE SEQUENCE [LARGE SCALE GENOMIC DNA]</scope>
    <source>
        <strain evidence="3 4">LMG 25203</strain>
    </source>
</reference>
<protein>
    <submittedName>
        <fullName evidence="3">T9SS type A sorting domain-containing protein</fullName>
    </submittedName>
</protein>
<dbReference type="InterPro" id="IPR014755">
    <property type="entry name" value="Cu-Rt/internalin_Ig-like"/>
</dbReference>
<evidence type="ECO:0000313" key="4">
    <source>
        <dbReference type="Proteomes" id="UP000759529"/>
    </source>
</evidence>
<dbReference type="Proteomes" id="UP000759529">
    <property type="component" value="Unassembled WGS sequence"/>
</dbReference>
<accession>A0ABS2CUK1</accession>
<evidence type="ECO:0000313" key="3">
    <source>
        <dbReference type="EMBL" id="MBM6498636.1"/>
    </source>
</evidence>
<dbReference type="EMBL" id="JACSOD020000445">
    <property type="protein sequence ID" value="MBM6498636.1"/>
    <property type="molecule type" value="Genomic_DNA"/>
</dbReference>
<proteinExistence type="predicted"/>
<dbReference type="NCBIfam" id="TIGR04183">
    <property type="entry name" value="Por_Secre_tail"/>
    <property type="match status" value="1"/>
</dbReference>
<organism evidence="3 4">
    <name type="scientific">Flavobacterium macrobrachii</name>
    <dbReference type="NCBI Taxonomy" id="591204"/>
    <lineage>
        <taxon>Bacteria</taxon>
        <taxon>Pseudomonadati</taxon>
        <taxon>Bacteroidota</taxon>
        <taxon>Flavobacteriia</taxon>
        <taxon>Flavobacteriales</taxon>
        <taxon>Flavobacteriaceae</taxon>
        <taxon>Flavobacterium</taxon>
    </lineage>
</organism>
<dbReference type="Gene3D" id="2.60.40.1220">
    <property type="match status" value="1"/>
</dbReference>
<keyword evidence="4" id="KW-1185">Reference proteome</keyword>
<sequence length="1278" mass="137773">MISKSTFYQILFILTCFHCSWSQTLFQENMGSPTSTTNITGNVFENTTSLSYSNGEQSNSADVRITNASTGYSGASSGGNIFFSSTVGAYGFSIEGINASSYTSLSLQFGYRKESSTSHALFSVDYWNGSAWVVLANSETDLFNESASASAKWYLSKVLTLPLEARINGLKIRFVKTGNKAIRIDDVLLTANGTPIDTPSSSSDIVFNPSSSTSSNTNINYLNYQADVITSTTNSVGVMGFYLRDGGVSLNDNDSLVTELTEITFNVTNSTNIRSARLFVGNSPRGVTVPVNGASTITFTGLTNIIAADNDQLAINLRVTFNEVVTDNEQVQFTVSSATASSTGSKFSIANAGGASSSITGDINRIEVIASKLEFSQQPPDSIFGGTSIKMNPSPEVSAVDSLENLDLDFTSSINLTSAEFLFPPVNVTAIEGVAIFNINNLNPFIIGSDFFLTASSSYLPQINSQSFNIVETLNVGMIDFTQTNCATGDYNLITNGNFEQFNSLPNDLGQIIKACGWYPILGATPDYYHIAAPTFSVSIPCNFFGVQSCNNNQGNAYAGIYGNHVGGEILFTKLSSPLVSGVNYQLSFNVSLAEGVSSSSKSLQAYLSTTQLTPNPLLPINNPQMLFSSNVTSTITDGWETLVFDFTASGGEEYIYLGTIQNQISQANSPTYMPNCPYSNYNGQPSNLGSSYYYLDNVRLVAVDNIVLDLPDTICNTANIINLSDYLSITPSNGEFTGIGVGFNSGIYSFNAASVVSGTYIINYSFTNDIGDLITISDDITVVSSGIVTDFDYLSNLTLCENGVAPVLTNISANGITGVWNPPAIDTFVSNTYSFTPDSGQCSSLISFPVYILPTDSFVTNNDAFTIFSGSSLITPSVLMNDTFNGNTISTVPDIVEYSISLENPLPVFTSGGITINLDGTFTIDPDTPDGVYTFFYTITTSCGVSNLSSVIITKANNYVTHPGKLHFQFCFNPSGYDSTSSFAVFSSLFDLGTVAGIDANSTNAIIQLQNSPLSNITPTINPDGTFSINPTLNFQGNLIDHFSFVYKIVSTTSGYESEDIICEITVSNTLLTVPDTMTFLNNGSSTITSINILSNDIKWDCFDPIPVLINDVAITQISPSNGYYSINTSTGEILINTDAPIGVYELEYLICDNDFPNNCSTGYVVIYQCDPTMAPIPGNPCYFGSRMGNQTGKYDINMLVIAPNPSNGEFELIFENEIPEDLNYEVYDIVGKQLFKNLIKKGVKSSFVNLQNYPQGMYLLHIKTGNTLIKKKLIKT</sequence>
<dbReference type="Pfam" id="PF18962">
    <property type="entry name" value="Por_Secre_tail"/>
    <property type="match status" value="1"/>
</dbReference>
<keyword evidence="1" id="KW-0732">Signal</keyword>
<comment type="caution">
    <text evidence="3">The sequence shown here is derived from an EMBL/GenBank/DDBJ whole genome shotgun (WGS) entry which is preliminary data.</text>
</comment>
<name>A0ABS2CUK1_9FLAO</name>
<feature type="domain" description="Secretion system C-terminal sorting" evidence="2">
    <location>
        <begin position="1204"/>
        <end position="1276"/>
    </location>
</feature>
<dbReference type="Gene3D" id="2.60.120.260">
    <property type="entry name" value="Galactose-binding domain-like"/>
    <property type="match status" value="1"/>
</dbReference>
<evidence type="ECO:0000256" key="1">
    <source>
        <dbReference type="ARBA" id="ARBA00022729"/>
    </source>
</evidence>
<dbReference type="InterPro" id="IPR026444">
    <property type="entry name" value="Secre_tail"/>
</dbReference>
<dbReference type="RefSeq" id="WP_187658324.1">
    <property type="nucleotide sequence ID" value="NZ_JACSOD020000445.1"/>
</dbReference>